<name>A0A0F7HCU1_SERFO</name>
<dbReference type="Pfam" id="PF05433">
    <property type="entry name" value="Rick_17kDa_Anti"/>
    <property type="match status" value="1"/>
</dbReference>
<evidence type="ECO:0000256" key="5">
    <source>
        <dbReference type="ARBA" id="ARBA00023288"/>
    </source>
</evidence>
<dbReference type="AlphaFoldDB" id="A0A0F7HCU1"/>
<comment type="subcellular location">
    <subcellularLocation>
        <location evidence="1">Cell outer membrane</location>
        <topology evidence="1">Lipid-anchor</topology>
    </subcellularLocation>
</comment>
<dbReference type="RefSeq" id="WP_024484153.1">
    <property type="nucleotide sequence ID" value="NZ_CAMFLQ010000055.1"/>
</dbReference>
<reference evidence="9" key="1">
    <citation type="submission" date="2019-05" db="EMBL/GenBank/DDBJ databases">
        <authorList>
            <consortium name="Pathogen Informatics"/>
        </authorList>
    </citation>
    <scope>NUCLEOTIDE SEQUENCE [LARGE SCALE GENOMIC DNA]</scope>
    <source>
        <strain evidence="9">NCTC12965</strain>
        <strain evidence="8 10">NCTC13193</strain>
    </source>
</reference>
<dbReference type="PANTHER" id="PTHR35603:SF1">
    <property type="entry name" value="OUTER MEMBRANE LIPOPROTEIN SLYB"/>
    <property type="match status" value="1"/>
</dbReference>
<dbReference type="InterPro" id="IPR008816">
    <property type="entry name" value="Gly_zipper_2TM_dom"/>
</dbReference>
<evidence type="ECO:0000259" key="7">
    <source>
        <dbReference type="Pfam" id="PF05433"/>
    </source>
</evidence>
<proteinExistence type="predicted"/>
<evidence type="ECO:0000256" key="4">
    <source>
        <dbReference type="ARBA" id="ARBA00023139"/>
    </source>
</evidence>
<gene>
    <name evidence="9" type="primary">slyB_1</name>
    <name evidence="9" type="ORF">NCTC12965_04866</name>
    <name evidence="8" type="ORF">NCTC13193_01060</name>
</gene>
<dbReference type="STRING" id="47917.AV650_08535"/>
<feature type="chain" id="PRO_5044542313" evidence="6">
    <location>
        <begin position="21"/>
        <end position="155"/>
    </location>
</feature>
<dbReference type="PROSITE" id="PS51257">
    <property type="entry name" value="PROKAR_LIPOPROTEIN"/>
    <property type="match status" value="1"/>
</dbReference>
<evidence type="ECO:0000256" key="1">
    <source>
        <dbReference type="ARBA" id="ARBA00004459"/>
    </source>
</evidence>
<evidence type="ECO:0000256" key="6">
    <source>
        <dbReference type="SAM" id="SignalP"/>
    </source>
</evidence>
<dbReference type="PANTHER" id="PTHR35603">
    <property type="match status" value="1"/>
</dbReference>
<protein>
    <submittedName>
        <fullName evidence="9">Outer membrane lipoprotein slyB</fullName>
    </submittedName>
</protein>
<organism evidence="9">
    <name type="scientific">Serratia fonticola</name>
    <dbReference type="NCBI Taxonomy" id="47917"/>
    <lineage>
        <taxon>Bacteria</taxon>
        <taxon>Pseudomonadati</taxon>
        <taxon>Pseudomonadota</taxon>
        <taxon>Gammaproteobacteria</taxon>
        <taxon>Enterobacterales</taxon>
        <taxon>Yersiniaceae</taxon>
        <taxon>Serratia</taxon>
    </lineage>
</organism>
<keyword evidence="5 9" id="KW-0449">Lipoprotein</keyword>
<keyword evidence="4" id="KW-0564">Palmitate</keyword>
<dbReference type="Proteomes" id="UP000270487">
    <property type="component" value="Chromosome"/>
</dbReference>
<evidence type="ECO:0000313" key="9">
    <source>
        <dbReference type="EMBL" id="VTR42788.1"/>
    </source>
</evidence>
<dbReference type="GeneID" id="30321091"/>
<evidence type="ECO:0000256" key="3">
    <source>
        <dbReference type="ARBA" id="ARBA00023136"/>
    </source>
</evidence>
<dbReference type="EMBL" id="CABEEZ010000106">
    <property type="protein sequence ID" value="VTR42788.1"/>
    <property type="molecule type" value="Genomic_DNA"/>
</dbReference>
<dbReference type="GO" id="GO:0009279">
    <property type="term" value="C:cell outer membrane"/>
    <property type="evidence" value="ECO:0007669"/>
    <property type="project" value="UniProtKB-SubCell"/>
</dbReference>
<keyword evidence="3" id="KW-0472">Membrane</keyword>
<evidence type="ECO:0000256" key="2">
    <source>
        <dbReference type="ARBA" id="ARBA00022729"/>
    </source>
</evidence>
<dbReference type="EMBL" id="LR134492">
    <property type="protein sequence ID" value="VEI64245.1"/>
    <property type="molecule type" value="Genomic_DNA"/>
</dbReference>
<feature type="signal peptide" evidence="6">
    <location>
        <begin position="1"/>
        <end position="20"/>
    </location>
</feature>
<evidence type="ECO:0000313" key="8">
    <source>
        <dbReference type="EMBL" id="VEI64245.1"/>
    </source>
</evidence>
<dbReference type="InterPro" id="IPR051407">
    <property type="entry name" value="Bact_OM_lipoprot/Surf_antigen"/>
</dbReference>
<evidence type="ECO:0000313" key="10">
    <source>
        <dbReference type="Proteomes" id="UP000270487"/>
    </source>
</evidence>
<sequence length="155" mass="15074">MNKTIIVVALAAAVLSGCNANRTASGDTFTAAQARQANFVTYGTLVSVRPVTIQGGDGTNAAGAIGGAVVGGFLGNTVGGGSGRSLATAAGAVGGAAAGSGIQSAMNRSAGVELEVRRDDGVNIVVVQAQGSTQFHNGQRVALVTNGSTTTVSPR</sequence>
<feature type="domain" description="Glycine zipper 2TM" evidence="7">
    <location>
        <begin position="62"/>
        <end position="103"/>
    </location>
</feature>
<accession>A0A0F7HCU1</accession>
<dbReference type="KEGG" id="sfw:WN53_13035"/>
<keyword evidence="2 6" id="KW-0732">Signal</keyword>